<name>A0A067F1S0_CITSI</name>
<evidence type="ECO:0000256" key="1">
    <source>
        <dbReference type="SAM" id="MobiDB-lite"/>
    </source>
</evidence>
<dbReference type="EMBL" id="KK784934">
    <property type="protein sequence ID" value="KDO60050.1"/>
    <property type="molecule type" value="Genomic_DNA"/>
</dbReference>
<evidence type="ECO:0000313" key="2">
    <source>
        <dbReference type="EMBL" id="KDO60050.1"/>
    </source>
</evidence>
<feature type="region of interest" description="Disordered" evidence="1">
    <location>
        <begin position="45"/>
        <end position="111"/>
    </location>
</feature>
<dbReference type="Proteomes" id="UP000027120">
    <property type="component" value="Unassembled WGS sequence"/>
</dbReference>
<dbReference type="GO" id="GO:0009409">
    <property type="term" value="P:response to cold"/>
    <property type="evidence" value="ECO:0007669"/>
    <property type="project" value="InterPro"/>
</dbReference>
<reference evidence="2 3" key="1">
    <citation type="submission" date="2014-04" db="EMBL/GenBank/DDBJ databases">
        <authorList>
            <consortium name="International Citrus Genome Consortium"/>
            <person name="Gmitter F."/>
            <person name="Chen C."/>
            <person name="Farmerie W."/>
            <person name="Harkins T."/>
            <person name="Desany B."/>
            <person name="Mohiuddin M."/>
            <person name="Kodira C."/>
            <person name="Borodovsky M."/>
            <person name="Lomsadze A."/>
            <person name="Burns P."/>
            <person name="Jenkins J."/>
            <person name="Prochnik S."/>
            <person name="Shu S."/>
            <person name="Chapman J."/>
            <person name="Pitluck S."/>
            <person name="Schmutz J."/>
            <person name="Rokhsar D."/>
        </authorList>
    </citation>
    <scope>NUCLEOTIDE SEQUENCE</scope>
</reference>
<dbReference type="PANTHER" id="PTHR33676">
    <property type="entry name" value="COLD REGULATED PROTEIN 27"/>
    <property type="match status" value="1"/>
</dbReference>
<dbReference type="GO" id="GO:0042752">
    <property type="term" value="P:regulation of circadian rhythm"/>
    <property type="evidence" value="ECO:0007669"/>
    <property type="project" value="InterPro"/>
</dbReference>
<dbReference type="InterPro" id="IPR044678">
    <property type="entry name" value="COR27/28"/>
</dbReference>
<proteinExistence type="predicted"/>
<sequence length="111" mass="12750">MDTASRSSSFSGPWTNEKHLHYLNAMEAAFVHKMLDNKRRLPRLDRYLPDTSDSTLDLNTHPTKKQATTSRSSAGNKTGMDSRADKRLTRRRRSNRPYTSSEDQVVPQIEK</sequence>
<keyword evidence="3" id="KW-1185">Reference proteome</keyword>
<evidence type="ECO:0000313" key="3">
    <source>
        <dbReference type="Proteomes" id="UP000027120"/>
    </source>
</evidence>
<gene>
    <name evidence="2" type="ORF">CISIN_1g033805mg</name>
</gene>
<dbReference type="AlphaFoldDB" id="A0A067F1S0"/>
<dbReference type="PaxDb" id="2711-XP_006490354.1"/>
<accession>A0A067F1S0</accession>
<dbReference type="eggNOG" id="ENOG502S78U">
    <property type="taxonomic scope" value="Eukaryota"/>
</dbReference>
<organism evidence="2 3">
    <name type="scientific">Citrus sinensis</name>
    <name type="common">Sweet orange</name>
    <name type="synonym">Citrus aurantium var. sinensis</name>
    <dbReference type="NCBI Taxonomy" id="2711"/>
    <lineage>
        <taxon>Eukaryota</taxon>
        <taxon>Viridiplantae</taxon>
        <taxon>Streptophyta</taxon>
        <taxon>Embryophyta</taxon>
        <taxon>Tracheophyta</taxon>
        <taxon>Spermatophyta</taxon>
        <taxon>Magnoliopsida</taxon>
        <taxon>eudicotyledons</taxon>
        <taxon>Gunneridae</taxon>
        <taxon>Pentapetalae</taxon>
        <taxon>rosids</taxon>
        <taxon>malvids</taxon>
        <taxon>Sapindales</taxon>
        <taxon>Rutaceae</taxon>
        <taxon>Aurantioideae</taxon>
        <taxon>Citrus</taxon>
    </lineage>
</organism>
<protein>
    <submittedName>
        <fullName evidence="2">Uncharacterized protein</fullName>
    </submittedName>
</protein>
<dbReference type="OrthoDB" id="751338at2759"/>
<feature type="compositionally biased region" description="Polar residues" evidence="1">
    <location>
        <begin position="51"/>
        <end position="76"/>
    </location>
</feature>
<dbReference type="PANTHER" id="PTHR33676:SF15">
    <property type="entry name" value="OS02G0674233 PROTEIN"/>
    <property type="match status" value="1"/>
</dbReference>
<dbReference type="KEGG" id="cit:102626656"/>